<dbReference type="PaxDb" id="4081-Solyc01g015280.1.1"/>
<dbReference type="Proteomes" id="UP000004994">
    <property type="component" value="Chromosome 1"/>
</dbReference>
<dbReference type="Gramene" id="Solyc01g015280.1.1">
    <property type="protein sequence ID" value="Solyc01g015280.1.1.1"/>
    <property type="gene ID" value="Solyc01g015280.1"/>
</dbReference>
<reference evidence="2" key="2">
    <citation type="submission" date="2019-01" db="UniProtKB">
        <authorList>
            <consortium name="EnsemblPlants"/>
        </authorList>
    </citation>
    <scope>IDENTIFICATION</scope>
    <source>
        <strain evidence="2">cv. Heinz 1706</strain>
    </source>
</reference>
<organism evidence="2">
    <name type="scientific">Solanum lycopersicum</name>
    <name type="common">Tomato</name>
    <name type="synonym">Lycopersicon esculentum</name>
    <dbReference type="NCBI Taxonomy" id="4081"/>
    <lineage>
        <taxon>Eukaryota</taxon>
        <taxon>Viridiplantae</taxon>
        <taxon>Streptophyta</taxon>
        <taxon>Embryophyta</taxon>
        <taxon>Tracheophyta</taxon>
        <taxon>Spermatophyta</taxon>
        <taxon>Magnoliopsida</taxon>
        <taxon>eudicotyledons</taxon>
        <taxon>Gunneridae</taxon>
        <taxon>Pentapetalae</taxon>
        <taxon>asterids</taxon>
        <taxon>lamiids</taxon>
        <taxon>Solanales</taxon>
        <taxon>Solanaceae</taxon>
        <taxon>Solanoideae</taxon>
        <taxon>Solaneae</taxon>
        <taxon>Solanum</taxon>
        <taxon>Solanum subgen. Lycopersicon</taxon>
    </lineage>
</organism>
<keyword evidence="1" id="KW-0812">Transmembrane</keyword>
<reference evidence="2" key="1">
    <citation type="journal article" date="2012" name="Nature">
        <title>The tomato genome sequence provides insights into fleshy fruit evolution.</title>
        <authorList>
            <consortium name="Tomato Genome Consortium"/>
        </authorList>
    </citation>
    <scope>NUCLEOTIDE SEQUENCE [LARGE SCALE GENOMIC DNA]</scope>
    <source>
        <strain evidence="2">cv. Heinz 1706</strain>
    </source>
</reference>
<evidence type="ECO:0000313" key="3">
    <source>
        <dbReference type="Proteomes" id="UP000004994"/>
    </source>
</evidence>
<accession>A0A3Q7EUV3</accession>
<protein>
    <submittedName>
        <fullName evidence="2">Uncharacterized protein</fullName>
    </submittedName>
</protein>
<dbReference type="EnsemblPlants" id="Solyc01g015280.1.1">
    <property type="protein sequence ID" value="Solyc01g015280.1.1.1"/>
    <property type="gene ID" value="Solyc01g015280.1"/>
</dbReference>
<evidence type="ECO:0000313" key="2">
    <source>
        <dbReference type="EnsemblPlants" id="Solyc01g015280.1.1.1"/>
    </source>
</evidence>
<name>A0A3Q7EUV3_SOLLC</name>
<keyword evidence="1" id="KW-0472">Membrane</keyword>
<keyword evidence="3" id="KW-1185">Reference proteome</keyword>
<proteinExistence type="predicted"/>
<evidence type="ECO:0000256" key="1">
    <source>
        <dbReference type="SAM" id="Phobius"/>
    </source>
</evidence>
<dbReference type="AlphaFoldDB" id="A0A3Q7EUV3"/>
<dbReference type="InParanoid" id="A0A3Q7EUV3"/>
<keyword evidence="1" id="KW-1133">Transmembrane helix</keyword>
<feature type="transmembrane region" description="Helical" evidence="1">
    <location>
        <begin position="20"/>
        <end position="47"/>
    </location>
</feature>
<sequence>MKKKILETVHHSFNNSRLDLYFTFVLIILDFVWNILCSSSNVFFLFVDN</sequence>